<dbReference type="OrthoDB" id="289937at2"/>
<feature type="domain" description="Flagellar protein FlgJ N-terminal" evidence="2">
    <location>
        <begin position="52"/>
        <end position="96"/>
    </location>
</feature>
<dbReference type="RefSeq" id="WP_148062618.1">
    <property type="nucleotide sequence ID" value="NZ_VRYZ01000001.1"/>
</dbReference>
<dbReference type="Pfam" id="PF10135">
    <property type="entry name" value="Rod-binding"/>
    <property type="match status" value="1"/>
</dbReference>
<accession>A0A5C9A556</accession>
<comment type="caution">
    <text evidence="3">The sequence shown here is derived from an EMBL/GenBank/DDBJ whole genome shotgun (WGS) entry which is preliminary data.</text>
</comment>
<evidence type="ECO:0000259" key="2">
    <source>
        <dbReference type="Pfam" id="PF10135"/>
    </source>
</evidence>
<dbReference type="GO" id="GO:0044781">
    <property type="term" value="P:bacterial-type flagellum organization"/>
    <property type="evidence" value="ECO:0007669"/>
    <property type="project" value="UniProtKB-KW"/>
</dbReference>
<evidence type="ECO:0000313" key="4">
    <source>
        <dbReference type="Proteomes" id="UP000321933"/>
    </source>
</evidence>
<proteinExistence type="predicted"/>
<dbReference type="PRINTS" id="PR01002">
    <property type="entry name" value="FLGFLGJ"/>
</dbReference>
<dbReference type="InterPro" id="IPR019301">
    <property type="entry name" value="Flagellar_prot_FlgJ_N"/>
</dbReference>
<keyword evidence="1" id="KW-1005">Bacterial flagellum biogenesis</keyword>
<name>A0A5C9A556_9GAMM</name>
<dbReference type="Proteomes" id="UP000321933">
    <property type="component" value="Unassembled WGS sequence"/>
</dbReference>
<organism evidence="3 4">
    <name type="scientific">Parahaliea aestuarii</name>
    <dbReference type="NCBI Taxonomy" id="1852021"/>
    <lineage>
        <taxon>Bacteria</taxon>
        <taxon>Pseudomonadati</taxon>
        <taxon>Pseudomonadota</taxon>
        <taxon>Gammaproteobacteria</taxon>
        <taxon>Cellvibrionales</taxon>
        <taxon>Halieaceae</taxon>
        <taxon>Parahaliea</taxon>
    </lineage>
</organism>
<reference evidence="3 4" key="1">
    <citation type="submission" date="2019-08" db="EMBL/GenBank/DDBJ databases">
        <title>Parahaliea maris sp. nov., isolated from the surface seawater.</title>
        <authorList>
            <person name="Liu Y."/>
        </authorList>
    </citation>
    <scope>NUCLEOTIDE SEQUENCE [LARGE SCALE GENOMIC DNA]</scope>
    <source>
        <strain evidence="3 4">S2-26</strain>
    </source>
</reference>
<protein>
    <recommendedName>
        <fullName evidence="2">Flagellar protein FlgJ N-terminal domain-containing protein</fullName>
    </recommendedName>
</protein>
<dbReference type="EMBL" id="VRYZ01000001">
    <property type="protein sequence ID" value="TXS94777.1"/>
    <property type="molecule type" value="Genomic_DNA"/>
</dbReference>
<evidence type="ECO:0000256" key="1">
    <source>
        <dbReference type="ARBA" id="ARBA00022795"/>
    </source>
</evidence>
<gene>
    <name evidence="3" type="ORF">FVW59_02375</name>
</gene>
<keyword evidence="4" id="KW-1185">Reference proteome</keyword>
<dbReference type="AlphaFoldDB" id="A0A5C9A556"/>
<evidence type="ECO:0000313" key="3">
    <source>
        <dbReference type="EMBL" id="TXS94777.1"/>
    </source>
</evidence>
<sequence length="102" mass="11114">MPPTAISDQQFALDVAGLEKLKQAGRRDHDAGLQGAAQQFEALFLHQMLQGMRDATPRSELLDSSQTRFVEGLFDQQLSQHLAGKGLGLAEQLVAQLQRGGK</sequence>